<evidence type="ECO:0000313" key="3">
    <source>
        <dbReference type="Proteomes" id="UP001161325"/>
    </source>
</evidence>
<dbReference type="InterPro" id="IPR011051">
    <property type="entry name" value="RmlC_Cupin_sf"/>
</dbReference>
<keyword evidence="3" id="KW-1185">Reference proteome</keyword>
<dbReference type="RefSeq" id="WP_284350414.1">
    <property type="nucleotide sequence ID" value="NZ_BRXS01000003.1"/>
</dbReference>
<organism evidence="2 3">
    <name type="scientific">Roseisolibacter agri</name>
    <dbReference type="NCBI Taxonomy" id="2014610"/>
    <lineage>
        <taxon>Bacteria</taxon>
        <taxon>Pseudomonadati</taxon>
        <taxon>Gemmatimonadota</taxon>
        <taxon>Gemmatimonadia</taxon>
        <taxon>Gemmatimonadales</taxon>
        <taxon>Gemmatimonadaceae</taxon>
        <taxon>Roseisolibacter</taxon>
    </lineage>
</organism>
<dbReference type="InterPro" id="IPR013096">
    <property type="entry name" value="Cupin_2"/>
</dbReference>
<accession>A0AA37QGG2</accession>
<name>A0AA37QGG2_9BACT</name>
<dbReference type="PANTHER" id="PTHR36440">
    <property type="entry name" value="PUTATIVE (AFU_ORTHOLOGUE AFUA_8G07350)-RELATED"/>
    <property type="match status" value="1"/>
</dbReference>
<reference evidence="2" key="1">
    <citation type="submission" date="2022-08" db="EMBL/GenBank/DDBJ databases">
        <title>Draft genome sequencing of Roseisolibacter agri AW1220.</title>
        <authorList>
            <person name="Tobiishi Y."/>
            <person name="Tonouchi A."/>
        </authorList>
    </citation>
    <scope>NUCLEOTIDE SEQUENCE</scope>
    <source>
        <strain evidence="2">AW1220</strain>
    </source>
</reference>
<dbReference type="EMBL" id="BRXS01000003">
    <property type="protein sequence ID" value="GLC25950.1"/>
    <property type="molecule type" value="Genomic_DNA"/>
</dbReference>
<dbReference type="SUPFAM" id="SSF51182">
    <property type="entry name" value="RmlC-like cupins"/>
    <property type="match status" value="1"/>
</dbReference>
<dbReference type="CDD" id="cd02208">
    <property type="entry name" value="cupin_RmlC-like"/>
    <property type="match status" value="1"/>
</dbReference>
<gene>
    <name evidence="2" type="ORF">rosag_24630</name>
</gene>
<dbReference type="InterPro" id="IPR014710">
    <property type="entry name" value="RmlC-like_jellyroll"/>
</dbReference>
<protein>
    <recommendedName>
        <fullName evidence="1">Cupin type-2 domain-containing protein</fullName>
    </recommendedName>
</protein>
<sequence>MPTHTYPHTIDNGAGERLTFLRRVPGPRGDRLEGENVVAPGFGPPMHVHHYQEEGFTVIEGRIGYQRLGEPEQFAGPGESVTFKPGEVHRFWNAGDTDLRCTGYVEPADNFEYFLGEIFASAKRSGGPAPHPMDAAYLTRRYRSEFAMHAIPAAVQRFVFPVLVAIGTMLGRYARYADAPAPIRR</sequence>
<dbReference type="Pfam" id="PF07883">
    <property type="entry name" value="Cupin_2"/>
    <property type="match status" value="1"/>
</dbReference>
<proteinExistence type="predicted"/>
<comment type="caution">
    <text evidence="2">The sequence shown here is derived from an EMBL/GenBank/DDBJ whole genome shotgun (WGS) entry which is preliminary data.</text>
</comment>
<dbReference type="InterPro" id="IPR053146">
    <property type="entry name" value="QDO-like"/>
</dbReference>
<dbReference type="AlphaFoldDB" id="A0AA37QGG2"/>
<dbReference type="Gene3D" id="2.60.120.10">
    <property type="entry name" value="Jelly Rolls"/>
    <property type="match status" value="1"/>
</dbReference>
<evidence type="ECO:0000259" key="1">
    <source>
        <dbReference type="Pfam" id="PF07883"/>
    </source>
</evidence>
<evidence type="ECO:0000313" key="2">
    <source>
        <dbReference type="EMBL" id="GLC25950.1"/>
    </source>
</evidence>
<dbReference type="PANTHER" id="PTHR36440:SF1">
    <property type="entry name" value="PUTATIVE (AFU_ORTHOLOGUE AFUA_8G07350)-RELATED"/>
    <property type="match status" value="1"/>
</dbReference>
<feature type="domain" description="Cupin type-2" evidence="1">
    <location>
        <begin position="37"/>
        <end position="101"/>
    </location>
</feature>
<dbReference type="Proteomes" id="UP001161325">
    <property type="component" value="Unassembled WGS sequence"/>
</dbReference>